<evidence type="ECO:0008006" key="3">
    <source>
        <dbReference type="Google" id="ProtNLM"/>
    </source>
</evidence>
<keyword evidence="2" id="KW-1185">Reference proteome</keyword>
<sequence length="240" mass="27162">MISNIKERISSSKKRLNLLKKIVFGKWLDLDDTNYDNHLLNYVLHHQRPDLSKSVDSDILFDIAGRTLLLGRADFCLVTAFACGKVVFPKYLDDEIPPFVRRMFPDKLKKLEKNKASLEEAAKATKGKAAQPSNKGNKVSVTIRDLGSRGKKVVPTFMLRLVNDLAAWDDFPWGEYYWEEFHNKDSNPTTKLQPTDAEMGQDWYRKSYDCLDDGRGATNGANVSGEAMNDADMSAVVHVE</sequence>
<comment type="caution">
    <text evidence="1">The sequence shown here is derived from an EMBL/GenBank/DDBJ whole genome shotgun (WGS) entry which is preliminary data.</text>
</comment>
<dbReference type="Proteomes" id="UP001151760">
    <property type="component" value="Unassembled WGS sequence"/>
</dbReference>
<dbReference type="PANTHER" id="PTHR48449">
    <property type="entry name" value="DUF1985 DOMAIN-CONTAINING PROTEIN"/>
    <property type="match status" value="1"/>
</dbReference>
<reference evidence="1" key="2">
    <citation type="submission" date="2022-01" db="EMBL/GenBank/DDBJ databases">
        <authorList>
            <person name="Yamashiro T."/>
            <person name="Shiraishi A."/>
            <person name="Satake H."/>
            <person name="Nakayama K."/>
        </authorList>
    </citation>
    <scope>NUCLEOTIDE SEQUENCE</scope>
</reference>
<dbReference type="EMBL" id="BQNB010018175">
    <property type="protein sequence ID" value="GJT71538.1"/>
    <property type="molecule type" value="Genomic_DNA"/>
</dbReference>
<evidence type="ECO:0000313" key="2">
    <source>
        <dbReference type="Proteomes" id="UP001151760"/>
    </source>
</evidence>
<evidence type="ECO:0000313" key="1">
    <source>
        <dbReference type="EMBL" id="GJT71538.1"/>
    </source>
</evidence>
<protein>
    <recommendedName>
        <fullName evidence="3">Phospholipase-like protein</fullName>
    </recommendedName>
</protein>
<organism evidence="1 2">
    <name type="scientific">Tanacetum coccineum</name>
    <dbReference type="NCBI Taxonomy" id="301880"/>
    <lineage>
        <taxon>Eukaryota</taxon>
        <taxon>Viridiplantae</taxon>
        <taxon>Streptophyta</taxon>
        <taxon>Embryophyta</taxon>
        <taxon>Tracheophyta</taxon>
        <taxon>Spermatophyta</taxon>
        <taxon>Magnoliopsida</taxon>
        <taxon>eudicotyledons</taxon>
        <taxon>Gunneridae</taxon>
        <taxon>Pentapetalae</taxon>
        <taxon>asterids</taxon>
        <taxon>campanulids</taxon>
        <taxon>Asterales</taxon>
        <taxon>Asteraceae</taxon>
        <taxon>Asteroideae</taxon>
        <taxon>Anthemideae</taxon>
        <taxon>Anthemidinae</taxon>
        <taxon>Tanacetum</taxon>
    </lineage>
</organism>
<dbReference type="PANTHER" id="PTHR48449:SF1">
    <property type="entry name" value="DUF1985 DOMAIN-CONTAINING PROTEIN"/>
    <property type="match status" value="1"/>
</dbReference>
<gene>
    <name evidence="1" type="ORF">Tco_1030824</name>
</gene>
<accession>A0ABQ5G8F3</accession>
<reference evidence="1" key="1">
    <citation type="journal article" date="2022" name="Int. J. Mol. Sci.">
        <title>Draft Genome of Tanacetum Coccineum: Genomic Comparison of Closely Related Tanacetum-Family Plants.</title>
        <authorList>
            <person name="Yamashiro T."/>
            <person name="Shiraishi A."/>
            <person name="Nakayama K."/>
            <person name="Satake H."/>
        </authorList>
    </citation>
    <scope>NUCLEOTIDE SEQUENCE</scope>
</reference>
<proteinExistence type="predicted"/>
<name>A0ABQ5G8F3_9ASTR</name>